<proteinExistence type="inferred from homology"/>
<dbReference type="InterPro" id="IPR013534">
    <property type="entry name" value="Starch_synth_cat_dom"/>
</dbReference>
<dbReference type="InterPro" id="IPR001296">
    <property type="entry name" value="Glyco_trans_1"/>
</dbReference>
<dbReference type="EC" id="2.4.1.21" evidence="7"/>
<evidence type="ECO:0000256" key="3">
    <source>
        <dbReference type="ARBA" id="ARBA00010281"/>
    </source>
</evidence>
<accession>A0A923LSR3</accession>
<dbReference type="Pfam" id="PF08323">
    <property type="entry name" value="Glyco_transf_5"/>
    <property type="match status" value="1"/>
</dbReference>
<dbReference type="Proteomes" id="UP000606499">
    <property type="component" value="Unassembled WGS sequence"/>
</dbReference>
<comment type="similarity">
    <text evidence="3 7">Belongs to the glycosyltransferase 1 family. Bacterial/plant glycogen synthase subfamily.</text>
</comment>
<evidence type="ECO:0000313" key="11">
    <source>
        <dbReference type="Proteomes" id="UP000606499"/>
    </source>
</evidence>
<evidence type="ECO:0000256" key="1">
    <source>
        <dbReference type="ARBA" id="ARBA00001478"/>
    </source>
</evidence>
<evidence type="ECO:0000256" key="5">
    <source>
        <dbReference type="ARBA" id="ARBA00022679"/>
    </source>
</evidence>
<dbReference type="NCBIfam" id="TIGR02095">
    <property type="entry name" value="glgA"/>
    <property type="match status" value="1"/>
</dbReference>
<evidence type="ECO:0000259" key="8">
    <source>
        <dbReference type="Pfam" id="PF00534"/>
    </source>
</evidence>
<evidence type="ECO:0000256" key="2">
    <source>
        <dbReference type="ARBA" id="ARBA00002764"/>
    </source>
</evidence>
<comment type="pathway">
    <text evidence="7">Glycan biosynthesis; glycogen biosynthesis.</text>
</comment>
<dbReference type="InterPro" id="IPR011835">
    <property type="entry name" value="GS/SS"/>
</dbReference>
<dbReference type="CDD" id="cd03791">
    <property type="entry name" value="GT5_Glycogen_synthase_DULL1-like"/>
    <property type="match status" value="1"/>
</dbReference>
<keyword evidence="4 7" id="KW-0328">Glycosyltransferase</keyword>
<dbReference type="PANTHER" id="PTHR45825:SF11">
    <property type="entry name" value="ALPHA AMYLASE DOMAIN-CONTAINING PROTEIN"/>
    <property type="match status" value="1"/>
</dbReference>
<dbReference type="NCBIfam" id="NF001898">
    <property type="entry name" value="PRK00654.1-1"/>
    <property type="match status" value="1"/>
</dbReference>
<evidence type="ECO:0000256" key="6">
    <source>
        <dbReference type="ARBA" id="ARBA00023056"/>
    </source>
</evidence>
<gene>
    <name evidence="7 10" type="primary">glgA</name>
    <name evidence="10" type="ORF">H8S45_02980</name>
</gene>
<protein>
    <recommendedName>
        <fullName evidence="7">Glycogen synthase</fullName>
        <ecNumber evidence="7">2.4.1.21</ecNumber>
    </recommendedName>
    <alternativeName>
        <fullName evidence="7">Starch [bacterial glycogen] synthase</fullName>
    </alternativeName>
</protein>
<keyword evidence="5 7" id="KW-0808">Transferase</keyword>
<comment type="catalytic activity">
    <reaction evidence="1 7">
        <text>[(1-&gt;4)-alpha-D-glucosyl](n) + ADP-alpha-D-glucose = [(1-&gt;4)-alpha-D-glucosyl](n+1) + ADP + H(+)</text>
        <dbReference type="Rhea" id="RHEA:18189"/>
        <dbReference type="Rhea" id="RHEA-COMP:9584"/>
        <dbReference type="Rhea" id="RHEA-COMP:9587"/>
        <dbReference type="ChEBI" id="CHEBI:15378"/>
        <dbReference type="ChEBI" id="CHEBI:15444"/>
        <dbReference type="ChEBI" id="CHEBI:57498"/>
        <dbReference type="ChEBI" id="CHEBI:456216"/>
        <dbReference type="EC" id="2.4.1.21"/>
    </reaction>
</comment>
<dbReference type="RefSeq" id="WP_147573793.1">
    <property type="nucleotide sequence ID" value="NZ_JACOPL010000002.1"/>
</dbReference>
<dbReference type="SUPFAM" id="SSF53756">
    <property type="entry name" value="UDP-Glycosyltransferase/glycogen phosphorylase"/>
    <property type="match status" value="1"/>
</dbReference>
<feature type="domain" description="Glycosyl transferase family 1" evidence="8">
    <location>
        <begin position="290"/>
        <end position="435"/>
    </location>
</feature>
<dbReference type="GO" id="GO:0009011">
    <property type="term" value="F:alpha-1,4-glucan glucosyltransferase (ADP-glucose donor) activity"/>
    <property type="evidence" value="ECO:0007669"/>
    <property type="project" value="UniProtKB-UniRule"/>
</dbReference>
<evidence type="ECO:0000256" key="7">
    <source>
        <dbReference type="HAMAP-Rule" id="MF_00484"/>
    </source>
</evidence>
<name>A0A923LSR3_9FIRM</name>
<keyword evidence="6 7" id="KW-0320">Glycogen biosynthesis</keyword>
<evidence type="ECO:0000259" key="9">
    <source>
        <dbReference type="Pfam" id="PF08323"/>
    </source>
</evidence>
<feature type="binding site" evidence="7">
    <location>
        <position position="15"/>
    </location>
    <ligand>
        <name>ADP-alpha-D-glucose</name>
        <dbReference type="ChEBI" id="CHEBI:57498"/>
    </ligand>
</feature>
<dbReference type="GO" id="GO:0004373">
    <property type="term" value="F:alpha-1,4-glucan glucosyltransferase (UDP-glucose donor) activity"/>
    <property type="evidence" value="ECO:0007669"/>
    <property type="project" value="InterPro"/>
</dbReference>
<comment type="caution">
    <text evidence="10">The sequence shown here is derived from an EMBL/GenBank/DDBJ whole genome shotgun (WGS) entry which is preliminary data.</text>
</comment>
<comment type="function">
    <text evidence="2 7">Synthesizes alpha-1,4-glucan chains using ADP-glucose.</text>
</comment>
<evidence type="ECO:0000256" key="4">
    <source>
        <dbReference type="ARBA" id="ARBA00022676"/>
    </source>
</evidence>
<dbReference type="AlphaFoldDB" id="A0A923LSR3"/>
<dbReference type="EMBL" id="JACOPL010000002">
    <property type="protein sequence ID" value="MBC5724434.1"/>
    <property type="molecule type" value="Genomic_DNA"/>
</dbReference>
<feature type="domain" description="Starch synthase catalytic" evidence="9">
    <location>
        <begin position="2"/>
        <end position="236"/>
    </location>
</feature>
<sequence length="478" mass="54445">MKIMYVTSECAPFVKTGGLGDVAGSLPKALAAKGHDVRVFCPLYSSIGQEWREKFYYLKNAYVRLGWRNQYCGVFRYESDGVTFYFIDNEYYFARGQVYGEYDDAERFAYFSKAVLEVLPDLEWKPDVINCNDWQSALVPVYYNLMFSARPFYENIKTVFTIHNIQYQGRYGREILEYVLGIDDAHFRSGFMAMDGDVNLMKAAIVASTAVTTVSPTYAAEIQTEYYGYRLDSVLRMNSYKLHGILNGIDMDAFNPETDPKLFKNYGPRNPEDKTVNKLELLKLCGLEGDENTPVIGMVTRFVDQKGLDLIEAVLHDILSDDLRLIVLGKGDWRYEQMFLEAKRRYPAKISASIMFSGDLANRIYGGCDMFLMPSKFEPCGLAQMISLRYGTIPIVRETGGLKDTVQAFVDYAGTGNGFTFASYNAHDMLHVIREACGVFRYNKPAWNKLMLQGMKSDFSWGSSADKYIEVYHSALGW</sequence>
<evidence type="ECO:0000313" key="10">
    <source>
        <dbReference type="EMBL" id="MBC5724434.1"/>
    </source>
</evidence>
<dbReference type="GO" id="GO:0005978">
    <property type="term" value="P:glycogen biosynthetic process"/>
    <property type="evidence" value="ECO:0007669"/>
    <property type="project" value="UniProtKB-UniRule"/>
</dbReference>
<dbReference type="HAMAP" id="MF_00484">
    <property type="entry name" value="Glycogen_synth"/>
    <property type="match status" value="1"/>
</dbReference>
<dbReference type="Gene3D" id="3.40.50.2000">
    <property type="entry name" value="Glycogen Phosphorylase B"/>
    <property type="match status" value="2"/>
</dbReference>
<organism evidence="10 11">
    <name type="scientific">Agathobaculum faecis</name>
    <dbReference type="NCBI Taxonomy" id="2763013"/>
    <lineage>
        <taxon>Bacteria</taxon>
        <taxon>Bacillati</taxon>
        <taxon>Bacillota</taxon>
        <taxon>Clostridia</taxon>
        <taxon>Eubacteriales</taxon>
        <taxon>Butyricicoccaceae</taxon>
        <taxon>Agathobaculum</taxon>
    </lineage>
</organism>
<reference evidence="10" key="1">
    <citation type="submission" date="2020-08" db="EMBL/GenBank/DDBJ databases">
        <title>Genome public.</title>
        <authorList>
            <person name="Liu C."/>
            <person name="Sun Q."/>
        </authorList>
    </citation>
    <scope>NUCLEOTIDE SEQUENCE</scope>
    <source>
        <strain evidence="10">NSJ-28</strain>
    </source>
</reference>
<keyword evidence="11" id="KW-1185">Reference proteome</keyword>
<dbReference type="Pfam" id="PF00534">
    <property type="entry name" value="Glycos_transf_1"/>
    <property type="match status" value="1"/>
</dbReference>
<dbReference type="PANTHER" id="PTHR45825">
    <property type="entry name" value="GRANULE-BOUND STARCH SYNTHASE 1, CHLOROPLASTIC/AMYLOPLASTIC"/>
    <property type="match status" value="1"/>
</dbReference>